<organism evidence="1">
    <name type="scientific">Pseudogymnoascus destructans</name>
    <dbReference type="NCBI Taxonomy" id="655981"/>
    <lineage>
        <taxon>Eukaryota</taxon>
        <taxon>Fungi</taxon>
        <taxon>Dikarya</taxon>
        <taxon>Ascomycota</taxon>
        <taxon>Pezizomycotina</taxon>
        <taxon>Leotiomycetes</taxon>
        <taxon>Thelebolales</taxon>
        <taxon>Thelebolaceae</taxon>
        <taxon>Pseudogymnoascus</taxon>
    </lineage>
</organism>
<dbReference type="AlphaFoldDB" id="A0A177AJS4"/>
<gene>
    <name evidence="1" type="ORF">VC83_02176</name>
</gene>
<dbReference type="EMBL" id="KV441389">
    <property type="protein sequence ID" value="OAF61543.1"/>
    <property type="molecule type" value="Genomic_DNA"/>
</dbReference>
<dbReference type="GeneID" id="36285260"/>
<dbReference type="RefSeq" id="XP_024326818.1">
    <property type="nucleotide sequence ID" value="XM_024465844.1"/>
</dbReference>
<evidence type="ECO:0000313" key="1">
    <source>
        <dbReference type="EMBL" id="OAF61543.1"/>
    </source>
</evidence>
<reference evidence="1" key="1">
    <citation type="submission" date="2016-03" db="EMBL/GenBank/DDBJ databases">
        <title>Updated assembly of Pseudogymnoascus destructans, the fungus causing white-nose syndrome of bats.</title>
        <authorList>
            <person name="Palmer J.M."/>
            <person name="Drees K.P."/>
            <person name="Foster J.T."/>
            <person name="Lindner D.L."/>
        </authorList>
    </citation>
    <scope>NUCLEOTIDE SEQUENCE [LARGE SCALE GENOMIC DNA]</scope>
    <source>
        <strain evidence="1">20631-21</strain>
    </source>
</reference>
<sequence>MMTLMAMMTTATDYYKSLFHIVSIFPIFRRHQRSPRAQLHPSCSVTSESNFNASLLLPSNPPLGIVDTPSLADIHPARDKHGVTRLPATLETDPYLYAAVLAIYNPLLNSHKSHLTNFRNVDPTPTQIEHVMKLAWLQKPNARDSEKGVVRDAGSIKTLCRGRGGSRSGSALRRCGGR</sequence>
<proteinExistence type="predicted"/>
<accession>A0A177AJS4</accession>
<dbReference type="Proteomes" id="UP000077154">
    <property type="component" value="Unassembled WGS sequence"/>
</dbReference>
<name>A0A177AJS4_9PEZI</name>
<protein>
    <submittedName>
        <fullName evidence="1">Uncharacterized protein</fullName>
    </submittedName>
</protein>